<dbReference type="OrthoDB" id="3544839at2759"/>
<evidence type="ECO:0000256" key="13">
    <source>
        <dbReference type="ARBA" id="ARBA00023172"/>
    </source>
</evidence>
<evidence type="ECO:0000256" key="9">
    <source>
        <dbReference type="ARBA" id="ARBA00022908"/>
    </source>
</evidence>
<organism evidence="17 18">
    <name type="scientific">Erysiphe pulchra</name>
    <dbReference type="NCBI Taxonomy" id="225359"/>
    <lineage>
        <taxon>Eukaryota</taxon>
        <taxon>Fungi</taxon>
        <taxon>Dikarya</taxon>
        <taxon>Ascomycota</taxon>
        <taxon>Pezizomycotina</taxon>
        <taxon>Leotiomycetes</taxon>
        <taxon>Erysiphales</taxon>
        <taxon>Erysiphaceae</taxon>
        <taxon>Erysiphe</taxon>
    </lineage>
</organism>
<keyword evidence="6" id="KW-0378">Hydrolase</keyword>
<dbReference type="Gene3D" id="3.30.420.10">
    <property type="entry name" value="Ribonuclease H-like superfamily/Ribonuclease H"/>
    <property type="match status" value="1"/>
</dbReference>
<dbReference type="STRING" id="225359.A0A2S4PKF9"/>
<keyword evidence="12" id="KW-0238">DNA-binding</keyword>
<evidence type="ECO:0000256" key="10">
    <source>
        <dbReference type="ARBA" id="ARBA00022918"/>
    </source>
</evidence>
<dbReference type="InterPro" id="IPR001584">
    <property type="entry name" value="Integrase_cat-core"/>
</dbReference>
<dbReference type="GO" id="GO:0003677">
    <property type="term" value="F:DNA binding"/>
    <property type="evidence" value="ECO:0007669"/>
    <property type="project" value="UniProtKB-KW"/>
</dbReference>
<sequence length="182" mass="20736">MARVRFAYQCLGPGALIKMRPSFRYHEDSIVPAEITNVADFITAFKQRCQDPGIGEKATRTIETFSSSNKDFSFLGKVSSDICGPISPIKFDSYRFFITFLDTKTRYLSVKLLRTKDQAIDAFQIYANTYENNANNKRIRILATNNGSEHTNKRFEALLEKKGITHQLSAVYTKEPNGMVER</sequence>
<keyword evidence="7" id="KW-0460">Magnesium</keyword>
<dbReference type="GO" id="GO:0015074">
    <property type="term" value="P:DNA integration"/>
    <property type="evidence" value="ECO:0007669"/>
    <property type="project" value="UniProtKB-KW"/>
</dbReference>
<proteinExistence type="predicted"/>
<evidence type="ECO:0000259" key="16">
    <source>
        <dbReference type="PROSITE" id="PS50994"/>
    </source>
</evidence>
<comment type="catalytic activity">
    <reaction evidence="14">
        <text>DNA(n) + a 2'-deoxyribonucleoside 5'-triphosphate = DNA(n+1) + diphosphate</text>
        <dbReference type="Rhea" id="RHEA:22508"/>
        <dbReference type="Rhea" id="RHEA-COMP:17339"/>
        <dbReference type="Rhea" id="RHEA-COMP:17340"/>
        <dbReference type="ChEBI" id="CHEBI:33019"/>
        <dbReference type="ChEBI" id="CHEBI:61560"/>
        <dbReference type="ChEBI" id="CHEBI:173112"/>
        <dbReference type="EC" id="2.7.7.49"/>
    </reaction>
</comment>
<dbReference type="GO" id="GO:0004519">
    <property type="term" value="F:endonuclease activity"/>
    <property type="evidence" value="ECO:0007669"/>
    <property type="project" value="UniProtKB-KW"/>
</dbReference>
<dbReference type="PANTHER" id="PTHR42648:SF11">
    <property type="entry name" value="TRANSPOSON TY4-P GAG-POL POLYPROTEIN"/>
    <property type="match status" value="1"/>
</dbReference>
<evidence type="ECO:0000256" key="12">
    <source>
        <dbReference type="ARBA" id="ARBA00023125"/>
    </source>
</evidence>
<keyword evidence="18" id="KW-1185">Reference proteome</keyword>
<keyword evidence="2" id="KW-0548">Nucleotidyltransferase</keyword>
<dbReference type="InterPro" id="IPR036397">
    <property type="entry name" value="RNaseH_sf"/>
</dbReference>
<dbReference type="InterPro" id="IPR039537">
    <property type="entry name" value="Retrotran_Ty1/copia-like"/>
</dbReference>
<dbReference type="GO" id="GO:0006310">
    <property type="term" value="P:DNA recombination"/>
    <property type="evidence" value="ECO:0007669"/>
    <property type="project" value="UniProtKB-KW"/>
</dbReference>
<dbReference type="InterPro" id="IPR012337">
    <property type="entry name" value="RNaseH-like_sf"/>
</dbReference>
<keyword evidence="10" id="KW-0695">RNA-directed DNA polymerase</keyword>
<dbReference type="GO" id="GO:0005634">
    <property type="term" value="C:nucleus"/>
    <property type="evidence" value="ECO:0007669"/>
    <property type="project" value="UniProtKB-ARBA"/>
</dbReference>
<keyword evidence="13" id="KW-0233">DNA recombination</keyword>
<dbReference type="GO" id="GO:0016787">
    <property type="term" value="F:hydrolase activity"/>
    <property type="evidence" value="ECO:0007669"/>
    <property type="project" value="UniProtKB-KW"/>
</dbReference>
<dbReference type="GO" id="GO:0003887">
    <property type="term" value="F:DNA-directed DNA polymerase activity"/>
    <property type="evidence" value="ECO:0007669"/>
    <property type="project" value="UniProtKB-KW"/>
</dbReference>
<feature type="non-terminal residue" evidence="17">
    <location>
        <position position="182"/>
    </location>
</feature>
<dbReference type="AlphaFoldDB" id="A0A2S4PKF9"/>
<evidence type="ECO:0000256" key="6">
    <source>
        <dbReference type="ARBA" id="ARBA00022801"/>
    </source>
</evidence>
<name>A0A2S4PKF9_9PEZI</name>
<dbReference type="GO" id="GO:0003723">
    <property type="term" value="F:RNA binding"/>
    <property type="evidence" value="ECO:0007669"/>
    <property type="project" value="UniProtKB-KW"/>
</dbReference>
<dbReference type="SUPFAM" id="SSF53098">
    <property type="entry name" value="Ribonuclease H-like"/>
    <property type="match status" value="1"/>
</dbReference>
<dbReference type="EMBL" id="PEDP01002648">
    <property type="protein sequence ID" value="POS82532.1"/>
    <property type="molecule type" value="Genomic_DNA"/>
</dbReference>
<dbReference type="Proteomes" id="UP000237438">
    <property type="component" value="Unassembled WGS sequence"/>
</dbReference>
<dbReference type="GO" id="GO:0003964">
    <property type="term" value="F:RNA-directed DNA polymerase activity"/>
    <property type="evidence" value="ECO:0007669"/>
    <property type="project" value="UniProtKB-KW"/>
</dbReference>
<reference evidence="17 18" key="1">
    <citation type="submission" date="2017-10" db="EMBL/GenBank/DDBJ databases">
        <title>Development of genomic resources for the powdery mildew, Erysiphe pulchra.</title>
        <authorList>
            <person name="Wadl P.A."/>
            <person name="Mack B.M."/>
            <person name="Moore G."/>
            <person name="Beltz S.B."/>
        </authorList>
    </citation>
    <scope>NUCLEOTIDE SEQUENCE [LARGE SCALE GENOMIC DNA]</scope>
    <source>
        <strain evidence="17">Cflorida</strain>
    </source>
</reference>
<keyword evidence="1" id="KW-0815">Transposition</keyword>
<evidence type="ECO:0000313" key="18">
    <source>
        <dbReference type="Proteomes" id="UP000237438"/>
    </source>
</evidence>
<keyword evidence="11" id="KW-0808">Transferase</keyword>
<protein>
    <recommendedName>
        <fullName evidence="16">Integrase catalytic domain-containing protein</fullName>
    </recommendedName>
</protein>
<evidence type="ECO:0000256" key="5">
    <source>
        <dbReference type="ARBA" id="ARBA00022759"/>
    </source>
</evidence>
<evidence type="ECO:0000256" key="7">
    <source>
        <dbReference type="ARBA" id="ARBA00022842"/>
    </source>
</evidence>
<evidence type="ECO:0000256" key="4">
    <source>
        <dbReference type="ARBA" id="ARBA00022723"/>
    </source>
</evidence>
<dbReference type="PANTHER" id="PTHR42648">
    <property type="entry name" value="TRANSPOSASE, PUTATIVE-RELATED"/>
    <property type="match status" value="1"/>
</dbReference>
<keyword evidence="9" id="KW-0229">DNA integration</keyword>
<dbReference type="GO" id="GO:0032196">
    <property type="term" value="P:transposition"/>
    <property type="evidence" value="ECO:0007669"/>
    <property type="project" value="UniProtKB-KW"/>
</dbReference>
<evidence type="ECO:0000256" key="2">
    <source>
        <dbReference type="ARBA" id="ARBA00022695"/>
    </source>
</evidence>
<evidence type="ECO:0000313" key="17">
    <source>
        <dbReference type="EMBL" id="POS82532.1"/>
    </source>
</evidence>
<keyword evidence="8" id="KW-0694">RNA-binding</keyword>
<evidence type="ECO:0000256" key="15">
    <source>
        <dbReference type="ARBA" id="ARBA00049244"/>
    </source>
</evidence>
<comment type="catalytic activity">
    <reaction evidence="15">
        <text>DNA(n) + a 2'-deoxyribonucleoside 5'-triphosphate = DNA(n+1) + diphosphate</text>
        <dbReference type="Rhea" id="RHEA:22508"/>
        <dbReference type="Rhea" id="RHEA-COMP:17339"/>
        <dbReference type="Rhea" id="RHEA-COMP:17340"/>
        <dbReference type="ChEBI" id="CHEBI:33019"/>
        <dbReference type="ChEBI" id="CHEBI:61560"/>
        <dbReference type="ChEBI" id="CHEBI:173112"/>
        <dbReference type="EC" id="2.7.7.7"/>
    </reaction>
</comment>
<comment type="caution">
    <text evidence="17">The sequence shown here is derived from an EMBL/GenBank/DDBJ whole genome shotgun (WGS) entry which is preliminary data.</text>
</comment>
<keyword evidence="11" id="KW-0239">DNA-directed DNA polymerase</keyword>
<evidence type="ECO:0000256" key="11">
    <source>
        <dbReference type="ARBA" id="ARBA00022932"/>
    </source>
</evidence>
<evidence type="ECO:0000256" key="8">
    <source>
        <dbReference type="ARBA" id="ARBA00022884"/>
    </source>
</evidence>
<keyword evidence="5" id="KW-0255">Endonuclease</keyword>
<gene>
    <name evidence="17" type="ORF">EPUL_006065</name>
</gene>
<accession>A0A2S4PKF9</accession>
<evidence type="ECO:0000256" key="1">
    <source>
        <dbReference type="ARBA" id="ARBA00022578"/>
    </source>
</evidence>
<evidence type="ECO:0000256" key="3">
    <source>
        <dbReference type="ARBA" id="ARBA00022722"/>
    </source>
</evidence>
<dbReference type="GO" id="GO:0046872">
    <property type="term" value="F:metal ion binding"/>
    <property type="evidence" value="ECO:0007669"/>
    <property type="project" value="UniProtKB-KW"/>
</dbReference>
<evidence type="ECO:0000256" key="14">
    <source>
        <dbReference type="ARBA" id="ARBA00048173"/>
    </source>
</evidence>
<feature type="domain" description="Integrase catalytic" evidence="16">
    <location>
        <begin position="66"/>
        <end position="182"/>
    </location>
</feature>
<keyword evidence="4" id="KW-0479">Metal-binding</keyword>
<keyword evidence="3" id="KW-0540">Nuclease</keyword>
<dbReference type="PROSITE" id="PS50994">
    <property type="entry name" value="INTEGRASE"/>
    <property type="match status" value="1"/>
</dbReference>